<keyword evidence="6" id="KW-0460">Magnesium</keyword>
<gene>
    <name evidence="7" type="ORF">BGZ70_006771</name>
</gene>
<dbReference type="Gene3D" id="3.40.1190.10">
    <property type="entry name" value="Mur-like, catalytic domain"/>
    <property type="match status" value="1"/>
</dbReference>
<dbReference type="Gene3D" id="3.90.190.20">
    <property type="entry name" value="Mur ligase, C-terminal domain"/>
    <property type="match status" value="1"/>
</dbReference>
<comment type="similarity">
    <text evidence="1">Belongs to the folylpolyglutamate synthase family.</text>
</comment>
<evidence type="ECO:0000256" key="2">
    <source>
        <dbReference type="ARBA" id="ARBA00022598"/>
    </source>
</evidence>
<evidence type="ECO:0000313" key="8">
    <source>
        <dbReference type="Proteomes" id="UP000738359"/>
    </source>
</evidence>
<reference evidence="7" key="1">
    <citation type="journal article" date="2020" name="Fungal Divers.">
        <title>Resolving the Mortierellaceae phylogeny through synthesis of multi-gene phylogenetics and phylogenomics.</title>
        <authorList>
            <person name="Vandepol N."/>
            <person name="Liber J."/>
            <person name="Desiro A."/>
            <person name="Na H."/>
            <person name="Kennedy M."/>
            <person name="Barry K."/>
            <person name="Grigoriev I.V."/>
            <person name="Miller A.N."/>
            <person name="O'Donnell K."/>
            <person name="Stajich J.E."/>
            <person name="Bonito G."/>
        </authorList>
    </citation>
    <scope>NUCLEOTIDE SEQUENCE</scope>
    <source>
        <strain evidence="7">CK1249</strain>
    </source>
</reference>
<dbReference type="GO" id="GO:0005739">
    <property type="term" value="C:mitochondrion"/>
    <property type="evidence" value="ECO:0007669"/>
    <property type="project" value="TreeGrafter"/>
</dbReference>
<evidence type="ECO:0000256" key="3">
    <source>
        <dbReference type="ARBA" id="ARBA00022723"/>
    </source>
</evidence>
<dbReference type="GO" id="GO:0008841">
    <property type="term" value="F:dihydrofolate synthase activity"/>
    <property type="evidence" value="ECO:0007669"/>
    <property type="project" value="TreeGrafter"/>
</dbReference>
<dbReference type="InterPro" id="IPR036565">
    <property type="entry name" value="Mur-like_cat_sf"/>
</dbReference>
<comment type="caution">
    <text evidence="7">The sequence shown here is derived from an EMBL/GenBank/DDBJ whole genome shotgun (WGS) entry which is preliminary data.</text>
</comment>
<evidence type="ECO:0000256" key="4">
    <source>
        <dbReference type="ARBA" id="ARBA00022741"/>
    </source>
</evidence>
<evidence type="ECO:0008006" key="9">
    <source>
        <dbReference type="Google" id="ProtNLM"/>
    </source>
</evidence>
<proteinExistence type="inferred from homology"/>
<dbReference type="SUPFAM" id="SSF53623">
    <property type="entry name" value="MurD-like peptide ligases, catalytic domain"/>
    <property type="match status" value="1"/>
</dbReference>
<keyword evidence="3" id="KW-0479">Metal-binding</keyword>
<dbReference type="SUPFAM" id="SSF53244">
    <property type="entry name" value="MurD-like peptide ligases, peptide-binding domain"/>
    <property type="match status" value="1"/>
</dbReference>
<feature type="non-terminal residue" evidence="7">
    <location>
        <position position="1"/>
    </location>
</feature>
<dbReference type="EMBL" id="JAAAHY010000391">
    <property type="protein sequence ID" value="KAF9964214.1"/>
    <property type="molecule type" value="Genomic_DNA"/>
</dbReference>
<evidence type="ECO:0000256" key="6">
    <source>
        <dbReference type="ARBA" id="ARBA00022842"/>
    </source>
</evidence>
<organism evidence="7 8">
    <name type="scientific">Mortierella alpina</name>
    <name type="common">Oleaginous fungus</name>
    <name type="synonym">Mortierella renispora</name>
    <dbReference type="NCBI Taxonomy" id="64518"/>
    <lineage>
        <taxon>Eukaryota</taxon>
        <taxon>Fungi</taxon>
        <taxon>Fungi incertae sedis</taxon>
        <taxon>Mucoromycota</taxon>
        <taxon>Mortierellomycotina</taxon>
        <taxon>Mortierellomycetes</taxon>
        <taxon>Mortierellales</taxon>
        <taxon>Mortierellaceae</taxon>
        <taxon>Mortierella</taxon>
    </lineage>
</organism>
<keyword evidence="4" id="KW-0547">Nucleotide-binding</keyword>
<dbReference type="OrthoDB" id="5212574at2759"/>
<accession>A0A9P6J7D5</accession>
<sequence length="312" mass="33972">KAGIIKTNVPVVVAPQPQGQKVYKVVKDKAASVGLHPEQVVKVQAAHWVTEGEAPLSTGSEPAGPGRWASLEDGFKFWIPLLGDFQLANSAIAIAAIRTLIESAGSAGGDDTNLDRQWKHRITDETIRQGIRETVWPGRLQWIKAADAPREIQGKMLIDGAHNPAAAVALSAYVSEYTASITSTAAGSGGPRTHWIMAFTKGKDIEEMFEILFPPSTDREKRSQQHGTFAAVEFSPPEGMPWVSPIPADEVCQRLKAHQERIHIQERSQLTVQGFGANLKAALQWVGSQRQEGDLVVLCGSLYLVADLFRLQ</sequence>
<evidence type="ECO:0000256" key="1">
    <source>
        <dbReference type="ARBA" id="ARBA00008276"/>
    </source>
</evidence>
<dbReference type="InterPro" id="IPR001645">
    <property type="entry name" value="Folylpolyglutamate_synth"/>
</dbReference>
<keyword evidence="2" id="KW-0436">Ligase</keyword>
<protein>
    <recommendedName>
        <fullName evidence="9">Bifunctional folylpolyglutamate synthase/dihydrofolate synthase</fullName>
    </recommendedName>
</protein>
<dbReference type="GO" id="GO:0005524">
    <property type="term" value="F:ATP binding"/>
    <property type="evidence" value="ECO:0007669"/>
    <property type="project" value="UniProtKB-KW"/>
</dbReference>
<dbReference type="PANTHER" id="PTHR11136:SF0">
    <property type="entry name" value="DIHYDROFOLATE SYNTHETASE-RELATED"/>
    <property type="match status" value="1"/>
</dbReference>
<dbReference type="PANTHER" id="PTHR11136">
    <property type="entry name" value="FOLYLPOLYGLUTAMATE SYNTHASE-RELATED"/>
    <property type="match status" value="1"/>
</dbReference>
<name>A0A9P6J7D5_MORAP</name>
<dbReference type="GO" id="GO:0005829">
    <property type="term" value="C:cytosol"/>
    <property type="evidence" value="ECO:0007669"/>
    <property type="project" value="TreeGrafter"/>
</dbReference>
<evidence type="ECO:0000256" key="5">
    <source>
        <dbReference type="ARBA" id="ARBA00022840"/>
    </source>
</evidence>
<dbReference type="GO" id="GO:0046872">
    <property type="term" value="F:metal ion binding"/>
    <property type="evidence" value="ECO:0007669"/>
    <property type="project" value="UniProtKB-KW"/>
</dbReference>
<dbReference type="InterPro" id="IPR036615">
    <property type="entry name" value="Mur_ligase_C_dom_sf"/>
</dbReference>
<evidence type="ECO:0000313" key="7">
    <source>
        <dbReference type="EMBL" id="KAF9964214.1"/>
    </source>
</evidence>
<dbReference type="AlphaFoldDB" id="A0A9P6J7D5"/>
<dbReference type="GO" id="GO:0004326">
    <property type="term" value="F:tetrahydrofolylpolyglutamate synthase activity"/>
    <property type="evidence" value="ECO:0007669"/>
    <property type="project" value="InterPro"/>
</dbReference>
<keyword evidence="5" id="KW-0067">ATP-binding</keyword>
<keyword evidence="8" id="KW-1185">Reference proteome</keyword>
<dbReference type="Proteomes" id="UP000738359">
    <property type="component" value="Unassembled WGS sequence"/>
</dbReference>